<keyword evidence="2" id="KW-1185">Reference proteome</keyword>
<name>A0A2P5A089_9HYPO</name>
<sequence>MAQLAVLTAKIRTKPTIVEKNSKPAEPKVRLRPQMSSSLAKQIVATSKYPAPSAMALFQRSRQMPGPAMSWEILAAENKRMEGRIAAP</sequence>
<organism evidence="1 2">
    <name type="scientific">Trichoderma gamsii</name>
    <dbReference type="NCBI Taxonomy" id="398673"/>
    <lineage>
        <taxon>Eukaryota</taxon>
        <taxon>Fungi</taxon>
        <taxon>Dikarya</taxon>
        <taxon>Ascomycota</taxon>
        <taxon>Pezizomycotina</taxon>
        <taxon>Sordariomycetes</taxon>
        <taxon>Hypocreomycetidae</taxon>
        <taxon>Hypocreales</taxon>
        <taxon>Hypocreaceae</taxon>
        <taxon>Trichoderma</taxon>
    </lineage>
</organism>
<accession>A0A2P5A089</accession>
<reference evidence="1 2" key="1">
    <citation type="journal article" date="2016" name="Genome Announc.">
        <title>Draft Whole-Genome Sequence of Trichoderma gamsii T6085, a Promising Biocontrol Agent of Fusarium Head Blight on Wheat.</title>
        <authorList>
            <person name="Baroncelli R."/>
            <person name="Zapparata A."/>
            <person name="Piaggeschi G."/>
            <person name="Sarrocco S."/>
            <person name="Vannacci G."/>
        </authorList>
    </citation>
    <scope>NUCLEOTIDE SEQUENCE [LARGE SCALE GENOMIC DNA]</scope>
    <source>
        <strain evidence="1 2">T6085</strain>
    </source>
</reference>
<evidence type="ECO:0000313" key="1">
    <source>
        <dbReference type="EMBL" id="PON29955.1"/>
    </source>
</evidence>
<dbReference type="EMBL" id="JPDN02000003">
    <property type="protein sequence ID" value="PON29955.1"/>
    <property type="molecule type" value="Genomic_DNA"/>
</dbReference>
<dbReference type="Proteomes" id="UP000054821">
    <property type="component" value="Unassembled WGS sequence"/>
</dbReference>
<dbReference type="RefSeq" id="XP_024406554.1">
    <property type="nucleotide sequence ID" value="XM_024548738.1"/>
</dbReference>
<gene>
    <name evidence="1" type="ORF">TGAM01_v201321</name>
</gene>
<dbReference type="GeneID" id="36347318"/>
<evidence type="ECO:0000313" key="2">
    <source>
        <dbReference type="Proteomes" id="UP000054821"/>
    </source>
</evidence>
<comment type="caution">
    <text evidence="1">The sequence shown here is derived from an EMBL/GenBank/DDBJ whole genome shotgun (WGS) entry which is preliminary data.</text>
</comment>
<protein>
    <submittedName>
        <fullName evidence="1">Uncharacterized protein</fullName>
    </submittedName>
</protein>
<dbReference type="AlphaFoldDB" id="A0A2P5A089"/>
<proteinExistence type="predicted"/>